<feature type="domain" description="Dienelactone hydrolase" evidence="1">
    <location>
        <begin position="7"/>
        <end position="194"/>
    </location>
</feature>
<dbReference type="Proteomes" id="UP000624325">
    <property type="component" value="Unassembled WGS sequence"/>
</dbReference>
<dbReference type="Pfam" id="PF01738">
    <property type="entry name" value="DLH"/>
    <property type="match status" value="1"/>
</dbReference>
<evidence type="ECO:0000313" key="2">
    <source>
        <dbReference type="EMBL" id="GIF58247.1"/>
    </source>
</evidence>
<keyword evidence="2" id="KW-0378">Hydrolase</keyword>
<reference evidence="2 3" key="1">
    <citation type="submission" date="2021-01" db="EMBL/GenBank/DDBJ databases">
        <title>Whole genome shotgun sequence of Asanoa iriomotensis NBRC 100142.</title>
        <authorList>
            <person name="Komaki H."/>
            <person name="Tamura T."/>
        </authorList>
    </citation>
    <scope>NUCLEOTIDE SEQUENCE [LARGE SCALE GENOMIC DNA]</scope>
    <source>
        <strain evidence="2 3">NBRC 100142</strain>
    </source>
</reference>
<accession>A0ABQ4C643</accession>
<dbReference type="InterPro" id="IPR029058">
    <property type="entry name" value="AB_hydrolase_fold"/>
</dbReference>
<dbReference type="EMBL" id="BONC01000031">
    <property type="protein sequence ID" value="GIF58247.1"/>
    <property type="molecule type" value="Genomic_DNA"/>
</dbReference>
<dbReference type="SUPFAM" id="SSF53474">
    <property type="entry name" value="alpha/beta-Hydrolases"/>
    <property type="match status" value="1"/>
</dbReference>
<evidence type="ECO:0000313" key="3">
    <source>
        <dbReference type="Proteomes" id="UP000624325"/>
    </source>
</evidence>
<gene>
    <name evidence="2" type="ORF">Air01nite_43420</name>
</gene>
<evidence type="ECO:0000259" key="1">
    <source>
        <dbReference type="Pfam" id="PF01738"/>
    </source>
</evidence>
<sequence>MVSRMAEVLLFHHAQGLTPGVLAFAGELREAGHTVHTPDLYDGHTFESLDEGMAYAKQVGFDTLLHNGVAAADGLAETVVYAGFSLGGMPAQLLAQTRPGRGALLFHTSITPEEFGGAWPAGLPVQIHAMEADPFFAEEGGDIDAARAIVAAADSGELFLYPGDQHLFTDSSLPAYDKTASEQVLRRTLEFLATR</sequence>
<dbReference type="InterPro" id="IPR002925">
    <property type="entry name" value="Dienelactn_hydro"/>
</dbReference>
<dbReference type="PANTHER" id="PTHR46623">
    <property type="entry name" value="CARBOXYMETHYLENEBUTENOLIDASE-RELATED"/>
    <property type="match status" value="1"/>
</dbReference>
<protein>
    <submittedName>
        <fullName evidence="2">Dienelactone hydrolase</fullName>
    </submittedName>
</protein>
<dbReference type="InterPro" id="IPR051049">
    <property type="entry name" value="Dienelactone_hydrolase-like"/>
</dbReference>
<dbReference type="PANTHER" id="PTHR46623:SF6">
    <property type="entry name" value="ALPHA_BETA-HYDROLASES SUPERFAMILY PROTEIN"/>
    <property type="match status" value="1"/>
</dbReference>
<dbReference type="GO" id="GO:0016787">
    <property type="term" value="F:hydrolase activity"/>
    <property type="evidence" value="ECO:0007669"/>
    <property type="project" value="UniProtKB-KW"/>
</dbReference>
<organism evidence="2 3">
    <name type="scientific">Asanoa iriomotensis</name>
    <dbReference type="NCBI Taxonomy" id="234613"/>
    <lineage>
        <taxon>Bacteria</taxon>
        <taxon>Bacillati</taxon>
        <taxon>Actinomycetota</taxon>
        <taxon>Actinomycetes</taxon>
        <taxon>Micromonosporales</taxon>
        <taxon>Micromonosporaceae</taxon>
        <taxon>Asanoa</taxon>
    </lineage>
</organism>
<comment type="caution">
    <text evidence="2">The sequence shown here is derived from an EMBL/GenBank/DDBJ whole genome shotgun (WGS) entry which is preliminary data.</text>
</comment>
<proteinExistence type="predicted"/>
<keyword evidence="3" id="KW-1185">Reference proteome</keyword>
<dbReference type="Gene3D" id="3.40.50.1820">
    <property type="entry name" value="alpha/beta hydrolase"/>
    <property type="match status" value="1"/>
</dbReference>
<name>A0ABQ4C643_9ACTN</name>